<protein>
    <submittedName>
        <fullName evidence="8">GTPase, G3E family</fullName>
    </submittedName>
</protein>
<dbReference type="GO" id="GO:0016787">
    <property type="term" value="F:hydrolase activity"/>
    <property type="evidence" value="ECO:0007669"/>
    <property type="project" value="UniProtKB-KW"/>
</dbReference>
<evidence type="ECO:0000313" key="9">
    <source>
        <dbReference type="Proteomes" id="UP000199159"/>
    </source>
</evidence>
<dbReference type="Gene3D" id="3.40.50.300">
    <property type="entry name" value="P-loop containing nucleotide triphosphate hydrolases"/>
    <property type="match status" value="1"/>
</dbReference>
<name>A0A1H0WYH4_9BACI</name>
<dbReference type="Gene3D" id="3.30.1220.10">
    <property type="entry name" value="CobW-like, C-terminal domain"/>
    <property type="match status" value="1"/>
</dbReference>
<evidence type="ECO:0000259" key="6">
    <source>
        <dbReference type="Pfam" id="PF02492"/>
    </source>
</evidence>
<proteinExistence type="inferred from homology"/>
<dbReference type="AlphaFoldDB" id="A0A1H0WYH4"/>
<evidence type="ECO:0000256" key="2">
    <source>
        <dbReference type="ARBA" id="ARBA00022801"/>
    </source>
</evidence>
<dbReference type="EMBL" id="FNJU01000018">
    <property type="protein sequence ID" value="SDP95296.1"/>
    <property type="molecule type" value="Genomic_DNA"/>
</dbReference>
<dbReference type="SUPFAM" id="SSF90002">
    <property type="entry name" value="Hypothetical protein YjiA, C-terminal domain"/>
    <property type="match status" value="1"/>
</dbReference>
<dbReference type="Pfam" id="PF02492">
    <property type="entry name" value="cobW"/>
    <property type="match status" value="1"/>
</dbReference>
<sequence length="328" mass="37506">MKKIQVYIISGFLGSGKTTVLLNMLKECERNNQRSAIILNELGDVNVENSLFEGKNVQELLNGCICCTMQEDLKETLVQFIIENEKENIDVLFIEGTGVANPLEIEETLISPNFLDFFELCSMISVVDASGYIEYQSIFSSTSEVRKLLKEQISSSTIVLLNKTDLMEEKSISKIEKKLKETIKDNVPVYRTKFGEGPLKELFLKRYHVHVAQEEIESKPLGNCSHSQHKHHHSTINAIRIDKLPYMNKIQLEKWLKKLPKTVLRGKGIVKLEDCVELYHFQFSSGNMILEKVKNSSRSQPTIILIGDCLNVEEIHLHFSNTFKAKNR</sequence>
<gene>
    <name evidence="8" type="ORF">SAMN05216565_11830</name>
</gene>
<feature type="domain" description="CobW/HypB/UreG nucleotide-binding" evidence="6">
    <location>
        <begin position="6"/>
        <end position="182"/>
    </location>
</feature>
<keyword evidence="1" id="KW-0547">Nucleotide-binding</keyword>
<evidence type="ECO:0000256" key="4">
    <source>
        <dbReference type="ARBA" id="ARBA00034320"/>
    </source>
</evidence>
<dbReference type="GO" id="GO:0000166">
    <property type="term" value="F:nucleotide binding"/>
    <property type="evidence" value="ECO:0007669"/>
    <property type="project" value="UniProtKB-KW"/>
</dbReference>
<evidence type="ECO:0000259" key="7">
    <source>
        <dbReference type="Pfam" id="PF07683"/>
    </source>
</evidence>
<comment type="similarity">
    <text evidence="4">Belongs to the SIMIBI class G3E GTPase family. ZNG1 subfamily.</text>
</comment>
<dbReference type="RefSeq" id="WP_090859297.1">
    <property type="nucleotide sequence ID" value="NZ_FNJU01000018.1"/>
</dbReference>
<dbReference type="SUPFAM" id="SSF52540">
    <property type="entry name" value="P-loop containing nucleoside triphosphate hydrolases"/>
    <property type="match status" value="1"/>
</dbReference>
<dbReference type="InterPro" id="IPR051316">
    <property type="entry name" value="Zinc-reg_GTPase_activator"/>
</dbReference>
<feature type="domain" description="CobW C-terminal" evidence="7">
    <location>
        <begin position="248"/>
        <end position="319"/>
    </location>
</feature>
<dbReference type="InterPro" id="IPR027417">
    <property type="entry name" value="P-loop_NTPase"/>
</dbReference>
<dbReference type="STRING" id="930152.SAMN05216565_11830"/>
<dbReference type="Proteomes" id="UP000199159">
    <property type="component" value="Unassembled WGS sequence"/>
</dbReference>
<reference evidence="9" key="1">
    <citation type="submission" date="2016-10" db="EMBL/GenBank/DDBJ databases">
        <authorList>
            <person name="Varghese N."/>
            <person name="Submissions S."/>
        </authorList>
    </citation>
    <scope>NUCLEOTIDE SEQUENCE [LARGE SCALE GENOMIC DNA]</scope>
    <source>
        <strain evidence="9">IBRC-M10078</strain>
    </source>
</reference>
<evidence type="ECO:0000256" key="1">
    <source>
        <dbReference type="ARBA" id="ARBA00022741"/>
    </source>
</evidence>
<evidence type="ECO:0000256" key="5">
    <source>
        <dbReference type="ARBA" id="ARBA00049117"/>
    </source>
</evidence>
<dbReference type="CDD" id="cd03112">
    <property type="entry name" value="CobW-like"/>
    <property type="match status" value="1"/>
</dbReference>
<keyword evidence="2" id="KW-0378">Hydrolase</keyword>
<keyword evidence="9" id="KW-1185">Reference proteome</keyword>
<accession>A0A1H0WYH4</accession>
<evidence type="ECO:0000256" key="3">
    <source>
        <dbReference type="ARBA" id="ARBA00023186"/>
    </source>
</evidence>
<comment type="catalytic activity">
    <reaction evidence="5">
        <text>GTP + H2O = GDP + phosphate + H(+)</text>
        <dbReference type="Rhea" id="RHEA:19669"/>
        <dbReference type="ChEBI" id="CHEBI:15377"/>
        <dbReference type="ChEBI" id="CHEBI:15378"/>
        <dbReference type="ChEBI" id="CHEBI:37565"/>
        <dbReference type="ChEBI" id="CHEBI:43474"/>
        <dbReference type="ChEBI" id="CHEBI:58189"/>
    </reaction>
    <physiologicalReaction direction="left-to-right" evidence="5">
        <dbReference type="Rhea" id="RHEA:19670"/>
    </physiologicalReaction>
</comment>
<dbReference type="InterPro" id="IPR003495">
    <property type="entry name" value="CobW/HypB/UreG_nucleotide-bd"/>
</dbReference>
<organism evidence="8 9">
    <name type="scientific">Litchfieldia salsa</name>
    <dbReference type="NCBI Taxonomy" id="930152"/>
    <lineage>
        <taxon>Bacteria</taxon>
        <taxon>Bacillati</taxon>
        <taxon>Bacillota</taxon>
        <taxon>Bacilli</taxon>
        <taxon>Bacillales</taxon>
        <taxon>Bacillaceae</taxon>
        <taxon>Litchfieldia</taxon>
    </lineage>
</organism>
<dbReference type="Pfam" id="PF07683">
    <property type="entry name" value="CobW_C"/>
    <property type="match status" value="1"/>
</dbReference>
<keyword evidence="3" id="KW-0143">Chaperone</keyword>
<dbReference type="InterPro" id="IPR036627">
    <property type="entry name" value="CobW-likC_sf"/>
</dbReference>
<evidence type="ECO:0000313" key="8">
    <source>
        <dbReference type="EMBL" id="SDP95296.1"/>
    </source>
</evidence>
<dbReference type="PANTHER" id="PTHR13748">
    <property type="entry name" value="COBW-RELATED"/>
    <property type="match status" value="1"/>
</dbReference>
<dbReference type="InterPro" id="IPR011629">
    <property type="entry name" value="CobW-like_C"/>
</dbReference>
<dbReference type="OrthoDB" id="9808822at2"/>